<evidence type="ECO:0000256" key="6">
    <source>
        <dbReference type="SAM" id="SignalP"/>
    </source>
</evidence>
<evidence type="ECO:0000256" key="3">
    <source>
        <dbReference type="ARBA" id="ARBA00022525"/>
    </source>
</evidence>
<dbReference type="AlphaFoldDB" id="A0A4Y7JLK7"/>
<dbReference type="GO" id="GO:0005576">
    <property type="term" value="C:extracellular region"/>
    <property type="evidence" value="ECO:0007669"/>
    <property type="project" value="UniProtKB-SubCell"/>
</dbReference>
<feature type="domain" description="DUF642" evidence="7">
    <location>
        <begin position="22"/>
        <end position="67"/>
    </location>
</feature>
<keyword evidence="3" id="KW-0964">Secreted</keyword>
<dbReference type="Proteomes" id="UP000316621">
    <property type="component" value="Chromosome 5"/>
</dbReference>
<dbReference type="InterPro" id="IPR052437">
    <property type="entry name" value="Pectin_Meth_Modulator"/>
</dbReference>
<protein>
    <recommendedName>
        <fullName evidence="7">DUF642 domain-containing protein</fullName>
    </recommendedName>
</protein>
<feature type="domain" description="DUF642" evidence="7">
    <location>
        <begin position="212"/>
        <end position="374"/>
    </location>
</feature>
<dbReference type="Pfam" id="PF04862">
    <property type="entry name" value="DUF642"/>
    <property type="match status" value="2"/>
</dbReference>
<gene>
    <name evidence="8" type="ORF">C5167_022427</name>
</gene>
<evidence type="ECO:0000259" key="7">
    <source>
        <dbReference type="Pfam" id="PF04862"/>
    </source>
</evidence>
<proteinExistence type="predicted"/>
<dbReference type="PANTHER" id="PTHR31265">
    <property type="entry name" value="OS02G0527500 PROTEIN-RELATED"/>
    <property type="match status" value="1"/>
</dbReference>
<reference evidence="8 9" key="1">
    <citation type="journal article" date="2018" name="Science">
        <title>The opium poppy genome and morphinan production.</title>
        <authorList>
            <person name="Guo L."/>
            <person name="Winzer T."/>
            <person name="Yang X."/>
            <person name="Li Y."/>
            <person name="Ning Z."/>
            <person name="He Z."/>
            <person name="Teodor R."/>
            <person name="Lu Y."/>
            <person name="Bowser T.A."/>
            <person name="Graham I.A."/>
            <person name="Ye K."/>
        </authorList>
    </citation>
    <scope>NUCLEOTIDE SEQUENCE [LARGE SCALE GENOMIC DNA]</scope>
    <source>
        <strain evidence="9">cv. HN1</strain>
        <tissue evidence="8">Leaves</tissue>
    </source>
</reference>
<name>A0A4Y7JLK7_PAPSO</name>
<sequence length="403" mass="43682">MEIWQATILLLSLMIAKAFADLQNPGFESPPTNIPKNSINTFASLNSTINTIPGWSYQGTVKYVTSTSPAQSNCSNPTSVVISGPDRAVRIFYQQKFGNDTWETHACYLGSHGNGDLINLFIENQTTDQSMDGDDDLGGNTTVITNCGVVLDSFILKNIVNPIKNSEHYLRRLTNPQGRVEVIVYSCSRNPAMTLRRFAMLANREQTYKSNFLLNGGFEYGPAFPNNSFGGILIDAESSPTQSTLNQWAILGTVKYISSNKNYIVPEGNAAIEIVSGESSGLQTAVTLKKGTKYDLELVIADANDSCIGDFMVGVQAGSTGKNFTLQSKGIGSSEEFTLTFVADSSVTPISILSFTTTQTKDLVFCGPVIDKVVLLASYGLKLRIKVLFVGLGFLVTLTQFIG</sequence>
<dbReference type="OMA" id="WFHRIFL"/>
<keyword evidence="5" id="KW-0325">Glycoprotein</keyword>
<evidence type="ECO:0000256" key="2">
    <source>
        <dbReference type="ARBA" id="ARBA00004613"/>
    </source>
</evidence>
<evidence type="ECO:0000256" key="4">
    <source>
        <dbReference type="ARBA" id="ARBA00022729"/>
    </source>
</evidence>
<dbReference type="EMBL" id="CM010719">
    <property type="protein sequence ID" value="RZC60668.1"/>
    <property type="molecule type" value="Genomic_DNA"/>
</dbReference>
<evidence type="ECO:0000256" key="1">
    <source>
        <dbReference type="ARBA" id="ARBA00004196"/>
    </source>
</evidence>
<feature type="chain" id="PRO_5021486789" description="DUF642 domain-containing protein" evidence="6">
    <location>
        <begin position="21"/>
        <end position="403"/>
    </location>
</feature>
<comment type="subcellular location">
    <subcellularLocation>
        <location evidence="1">Cell envelope</location>
    </subcellularLocation>
    <subcellularLocation>
        <location evidence="2">Secreted</location>
    </subcellularLocation>
</comment>
<dbReference type="Gramene" id="RZC60668">
    <property type="protein sequence ID" value="RZC60668"/>
    <property type="gene ID" value="C5167_022427"/>
</dbReference>
<evidence type="ECO:0000256" key="5">
    <source>
        <dbReference type="ARBA" id="ARBA00023180"/>
    </source>
</evidence>
<dbReference type="Gene3D" id="2.60.120.260">
    <property type="entry name" value="Galactose-binding domain-like"/>
    <property type="match status" value="1"/>
</dbReference>
<dbReference type="PANTHER" id="PTHR31265:SF28">
    <property type="entry name" value="EMB|CAB87702.1"/>
    <property type="match status" value="1"/>
</dbReference>
<keyword evidence="9" id="KW-1185">Reference proteome</keyword>
<evidence type="ECO:0000313" key="8">
    <source>
        <dbReference type="EMBL" id="RZC60668.1"/>
    </source>
</evidence>
<feature type="signal peptide" evidence="6">
    <location>
        <begin position="1"/>
        <end position="20"/>
    </location>
</feature>
<dbReference type="InterPro" id="IPR006946">
    <property type="entry name" value="DGR2-like_dom"/>
</dbReference>
<accession>A0A4Y7JLK7</accession>
<evidence type="ECO:0000313" key="9">
    <source>
        <dbReference type="Proteomes" id="UP000316621"/>
    </source>
</evidence>
<organism evidence="8 9">
    <name type="scientific">Papaver somniferum</name>
    <name type="common">Opium poppy</name>
    <dbReference type="NCBI Taxonomy" id="3469"/>
    <lineage>
        <taxon>Eukaryota</taxon>
        <taxon>Viridiplantae</taxon>
        <taxon>Streptophyta</taxon>
        <taxon>Embryophyta</taxon>
        <taxon>Tracheophyta</taxon>
        <taxon>Spermatophyta</taxon>
        <taxon>Magnoliopsida</taxon>
        <taxon>Ranunculales</taxon>
        <taxon>Papaveraceae</taxon>
        <taxon>Papaveroideae</taxon>
        <taxon>Papaver</taxon>
    </lineage>
</organism>
<keyword evidence="4 6" id="KW-0732">Signal</keyword>